<dbReference type="EMBL" id="JAPFFF010000004">
    <property type="protein sequence ID" value="KAK8892889.1"/>
    <property type="molecule type" value="Genomic_DNA"/>
</dbReference>
<dbReference type="SUPFAM" id="SSF48403">
    <property type="entry name" value="Ankyrin repeat"/>
    <property type="match status" value="1"/>
</dbReference>
<accession>A0ABR2KP57</accession>
<dbReference type="Gene3D" id="1.25.40.20">
    <property type="entry name" value="Ankyrin repeat-containing domain"/>
    <property type="match status" value="1"/>
</dbReference>
<protein>
    <recommendedName>
        <fullName evidence="3">DUF3447 domain-containing protein</fullName>
    </recommendedName>
</protein>
<reference evidence="1 2" key="1">
    <citation type="submission" date="2024-04" db="EMBL/GenBank/DDBJ databases">
        <title>Tritrichomonas musculus Genome.</title>
        <authorList>
            <person name="Alves-Ferreira E."/>
            <person name="Grigg M."/>
            <person name="Lorenzi H."/>
            <person name="Galac M."/>
        </authorList>
    </citation>
    <scope>NUCLEOTIDE SEQUENCE [LARGE SCALE GENOMIC DNA]</scope>
    <source>
        <strain evidence="1 2">EAF2021</strain>
    </source>
</reference>
<evidence type="ECO:0000313" key="1">
    <source>
        <dbReference type="EMBL" id="KAK8892889.1"/>
    </source>
</evidence>
<dbReference type="InterPro" id="IPR036770">
    <property type="entry name" value="Ankyrin_rpt-contain_sf"/>
</dbReference>
<evidence type="ECO:0008006" key="3">
    <source>
        <dbReference type="Google" id="ProtNLM"/>
    </source>
</evidence>
<name>A0ABR2KP57_9EUKA</name>
<dbReference type="Proteomes" id="UP001470230">
    <property type="component" value="Unassembled WGS sequence"/>
</dbReference>
<gene>
    <name evidence="1" type="ORF">M9Y10_030140</name>
</gene>
<evidence type="ECO:0000313" key="2">
    <source>
        <dbReference type="Proteomes" id="UP001470230"/>
    </source>
</evidence>
<sequence>MTSKQLFIRSYIEKIKSIQMNILDYIDDDENKEENYQNFISLINESNTLKNKYKIEQILLLILKIANNHHRSSNFFSKIEQILLFFKDSIKQNFSNIELFEIFKKQKRLLLFFFKEKMIEMDQVIYHKMTTNQLNSQYNYTIYFFNEMEPFINKDKAKSLEDKIPQNSEELRKSGNNDSNVCQFIQKDSLADFISHVNNSQMKLSSKVKHSEYETNSFLIKNNPSIIEYAAFYGSIEIFKYLSEKVELKPSIYLYAIHGRNMEIVHLLEQNKVEPQDKSYKEIIKEAIKCHHNEMTQYYIDHFIKEKDQMKESIVEFGFHYHNYSFLPDEKFNDNKAAFISACKYGYSELVEMFLKKKVVNSNISIISYIPHFNRVSNLSFTHIIFFLNF</sequence>
<proteinExistence type="predicted"/>
<keyword evidence="2" id="KW-1185">Reference proteome</keyword>
<dbReference type="PANTHER" id="PTHR24159:SF5">
    <property type="entry name" value="ANK_REP_REGION DOMAIN-CONTAINING PROTEIN"/>
    <property type="match status" value="1"/>
</dbReference>
<dbReference type="PANTHER" id="PTHR24159">
    <property type="match status" value="1"/>
</dbReference>
<organism evidence="1 2">
    <name type="scientific">Tritrichomonas musculus</name>
    <dbReference type="NCBI Taxonomy" id="1915356"/>
    <lineage>
        <taxon>Eukaryota</taxon>
        <taxon>Metamonada</taxon>
        <taxon>Parabasalia</taxon>
        <taxon>Tritrichomonadida</taxon>
        <taxon>Tritrichomonadidae</taxon>
        <taxon>Tritrichomonas</taxon>
    </lineage>
</organism>
<comment type="caution">
    <text evidence="1">The sequence shown here is derived from an EMBL/GenBank/DDBJ whole genome shotgun (WGS) entry which is preliminary data.</text>
</comment>